<dbReference type="KEGG" id="ccac:CcaHIS019_0105630"/>
<feature type="domain" description="DUF7729" evidence="2">
    <location>
        <begin position="29"/>
        <end position="216"/>
    </location>
</feature>
<proteinExistence type="predicted"/>
<evidence type="ECO:0000313" key="3">
    <source>
        <dbReference type="EMBL" id="BEI87845.1"/>
    </source>
</evidence>
<dbReference type="EMBL" id="AP028212">
    <property type="protein sequence ID" value="BEI87845.1"/>
    <property type="molecule type" value="Genomic_DNA"/>
</dbReference>
<dbReference type="RefSeq" id="XP_060453111.1">
    <property type="nucleotide sequence ID" value="XM_060601711.1"/>
</dbReference>
<dbReference type="PANTHER" id="PTHR34862">
    <property type="entry name" value="SPARK DOMAIN-CONTAINING PROTEIN"/>
    <property type="match status" value="1"/>
</dbReference>
<keyword evidence="4" id="KW-1185">Reference proteome</keyword>
<evidence type="ECO:0000313" key="4">
    <source>
        <dbReference type="Proteomes" id="UP001233271"/>
    </source>
</evidence>
<dbReference type="AlphaFoldDB" id="A0AA48L074"/>
<feature type="signal peptide" evidence="1">
    <location>
        <begin position="1"/>
        <end position="18"/>
    </location>
</feature>
<sequence length="266" mass="26042">MKLTIAAAALALVAGANAQFSIAGLSTGCTTTFAGFILGNLSSCLQVTALLPVINSGGNSSVVSPLNGYLTSLCASSTPTCTNASLTTAASQVRSGCTQELADPASIPNLFLTIVDNYTPIKAAACSKNETNNEFCASDAINTIQNVSGTEVTFNTVTSLLGGNGDVASTLQQVLGTGELCTGCVAGIYHAALEVNSTIATSSIGQAVTGQCGADFGMNITGVSMPSAAAPSASQSAQSTKPASGALAMTGSAGALAAAALAVALL</sequence>
<dbReference type="Pfam" id="PF24855">
    <property type="entry name" value="DUF7729"/>
    <property type="match status" value="1"/>
</dbReference>
<dbReference type="PANTHER" id="PTHR34862:SF1">
    <property type="entry name" value="SPARK DOMAIN-CONTAINING PROTEIN"/>
    <property type="match status" value="1"/>
</dbReference>
<organism evidence="3 4">
    <name type="scientific">Cutaneotrichosporon cavernicola</name>
    <dbReference type="NCBI Taxonomy" id="279322"/>
    <lineage>
        <taxon>Eukaryota</taxon>
        <taxon>Fungi</taxon>
        <taxon>Dikarya</taxon>
        <taxon>Basidiomycota</taxon>
        <taxon>Agaricomycotina</taxon>
        <taxon>Tremellomycetes</taxon>
        <taxon>Trichosporonales</taxon>
        <taxon>Trichosporonaceae</taxon>
        <taxon>Cutaneotrichosporon</taxon>
    </lineage>
</organism>
<dbReference type="InterPro" id="IPR056146">
    <property type="entry name" value="DUF7729"/>
</dbReference>
<name>A0AA48L074_9TREE</name>
<dbReference type="Proteomes" id="UP001233271">
    <property type="component" value="Chromosome 1"/>
</dbReference>
<accession>A0AA48L074</accession>
<dbReference type="PROSITE" id="PS51257">
    <property type="entry name" value="PROKAR_LIPOPROTEIN"/>
    <property type="match status" value="1"/>
</dbReference>
<dbReference type="GeneID" id="85491716"/>
<feature type="chain" id="PRO_5041304767" description="DUF7729 domain-containing protein" evidence="1">
    <location>
        <begin position="19"/>
        <end position="266"/>
    </location>
</feature>
<evidence type="ECO:0000256" key="1">
    <source>
        <dbReference type="SAM" id="SignalP"/>
    </source>
</evidence>
<keyword evidence="1" id="KW-0732">Signal</keyword>
<reference evidence="3" key="1">
    <citation type="journal article" date="2023" name="BMC Genomics">
        <title>Chromosome-level genome assemblies of Cutaneotrichosporon spp. (Trichosporonales, Basidiomycota) reveal imbalanced evolution between nucleotide sequences and chromosome synteny.</title>
        <authorList>
            <person name="Kobayashi Y."/>
            <person name="Kayamori A."/>
            <person name="Aoki K."/>
            <person name="Shiwa Y."/>
            <person name="Matsutani M."/>
            <person name="Fujita N."/>
            <person name="Sugita T."/>
            <person name="Iwasaki W."/>
            <person name="Tanaka N."/>
            <person name="Takashima M."/>
        </authorList>
    </citation>
    <scope>NUCLEOTIDE SEQUENCE</scope>
    <source>
        <strain evidence="3">HIS019</strain>
    </source>
</reference>
<gene>
    <name evidence="3" type="ORF">CcaverHIS019_0105630</name>
</gene>
<protein>
    <recommendedName>
        <fullName evidence="2">DUF7729 domain-containing protein</fullName>
    </recommendedName>
</protein>
<evidence type="ECO:0000259" key="2">
    <source>
        <dbReference type="Pfam" id="PF24855"/>
    </source>
</evidence>